<evidence type="ECO:0000259" key="3">
    <source>
        <dbReference type="Pfam" id="PF13592"/>
    </source>
</evidence>
<dbReference type="GO" id="GO:0003676">
    <property type="term" value="F:nucleic acid binding"/>
    <property type="evidence" value="ECO:0007669"/>
    <property type="project" value="InterPro"/>
</dbReference>
<dbReference type="RefSeq" id="WP_151072932.1">
    <property type="nucleotide sequence ID" value="NZ_CP032520.1"/>
</dbReference>
<protein>
    <submittedName>
        <fullName evidence="4">IS630 family transposase</fullName>
    </submittedName>
</protein>
<dbReference type="AlphaFoldDB" id="A0A5P3VT06"/>
<dbReference type="EMBL" id="CP032520">
    <property type="protein sequence ID" value="QEZ48683.1"/>
    <property type="molecule type" value="Genomic_DNA"/>
</dbReference>
<evidence type="ECO:0000313" key="4">
    <source>
        <dbReference type="EMBL" id="QEZ48683.1"/>
    </source>
</evidence>
<dbReference type="Pfam" id="PF13358">
    <property type="entry name" value="DDE_3"/>
    <property type="match status" value="1"/>
</dbReference>
<dbReference type="Proteomes" id="UP000325743">
    <property type="component" value="Plasmid unnamed1"/>
</dbReference>
<dbReference type="InterPro" id="IPR047655">
    <property type="entry name" value="Transpos_IS630-like"/>
</dbReference>
<dbReference type="InterPro" id="IPR055247">
    <property type="entry name" value="InsJ-like_HTH"/>
</dbReference>
<evidence type="ECO:0000259" key="1">
    <source>
        <dbReference type="Pfam" id="PF13358"/>
    </source>
</evidence>
<accession>A0A5P3VT06</accession>
<feature type="domain" description="Insertion element IS150 protein InsJ-like helix-turn-helix" evidence="2">
    <location>
        <begin position="20"/>
        <end position="72"/>
    </location>
</feature>
<evidence type="ECO:0000313" key="5">
    <source>
        <dbReference type="Proteomes" id="UP000325743"/>
    </source>
</evidence>
<dbReference type="InterPro" id="IPR036397">
    <property type="entry name" value="RNaseH_sf"/>
</dbReference>
<dbReference type="PANTHER" id="PTHR46564">
    <property type="entry name" value="TRANSPOSASE"/>
    <property type="match status" value="1"/>
</dbReference>
<name>A0A5P3VT06_9BURK</name>
<sequence>MKCKRNSDARTIEHQALQVMRQQAIKAIREGQAVQSVAAAFGVNVRSVYRWLADFANGGQNALLAKPIPGRPPKVSAEEMRWLAKEIRDNTPLQYKFEFGLWTLSLIAELIHRQFGKKLSLASVSRVMKLLGFSAQKPLYQAWQQDATLVRQWEMETYPQIRAEARAVGATLYCADESGIRSDYHTGTTWAPRGQTPVVGVTGRRFSLNMILAVSPRGEFRFMVHDGSVNTTVFVEFLKRLMISATKPVFMVVDGHPVHRSKPVKTYVESQQGRLKLFYLPPYSPHLNPDEQVWAHVKRHVSKRLVQGKDEMKKLTLSALRRIQRLPELVKSFFRQPECQYAAA</sequence>
<dbReference type="InterPro" id="IPR025959">
    <property type="entry name" value="Winged_HTH_dom"/>
</dbReference>
<feature type="domain" description="Winged helix-turn helix" evidence="3">
    <location>
        <begin position="98"/>
        <end position="155"/>
    </location>
</feature>
<dbReference type="Pfam" id="PF13518">
    <property type="entry name" value="HTH_28"/>
    <property type="match status" value="1"/>
</dbReference>
<dbReference type="NCBIfam" id="NF033545">
    <property type="entry name" value="transpos_IS630"/>
    <property type="match status" value="1"/>
</dbReference>
<proteinExistence type="predicted"/>
<geneLocation type="plasmid" evidence="4">
    <name>unnamed1</name>
</geneLocation>
<dbReference type="PANTHER" id="PTHR46564:SF1">
    <property type="entry name" value="TRANSPOSASE"/>
    <property type="match status" value="1"/>
</dbReference>
<feature type="domain" description="Tc1-like transposase DDE" evidence="1">
    <location>
        <begin position="172"/>
        <end position="312"/>
    </location>
</feature>
<dbReference type="InterPro" id="IPR038717">
    <property type="entry name" value="Tc1-like_DDE_dom"/>
</dbReference>
<organism evidence="4 5">
    <name type="scientific">Cupriavidus oxalaticus</name>
    <dbReference type="NCBI Taxonomy" id="96344"/>
    <lineage>
        <taxon>Bacteria</taxon>
        <taxon>Pseudomonadati</taxon>
        <taxon>Pseudomonadota</taxon>
        <taxon>Betaproteobacteria</taxon>
        <taxon>Burkholderiales</taxon>
        <taxon>Burkholderiaceae</taxon>
        <taxon>Cupriavidus</taxon>
    </lineage>
</organism>
<keyword evidence="4" id="KW-0614">Plasmid</keyword>
<dbReference type="SUPFAM" id="SSF46689">
    <property type="entry name" value="Homeodomain-like"/>
    <property type="match status" value="1"/>
</dbReference>
<evidence type="ECO:0000259" key="2">
    <source>
        <dbReference type="Pfam" id="PF13518"/>
    </source>
</evidence>
<dbReference type="InterPro" id="IPR009057">
    <property type="entry name" value="Homeodomain-like_sf"/>
</dbReference>
<reference evidence="4 5" key="1">
    <citation type="submission" date="2018-09" db="EMBL/GenBank/DDBJ databases">
        <title>Complete genome sequence of Cupriavidus oxalaticus T2, a bacterium capable of phenol tolerance and degradation.</title>
        <authorList>
            <person name="Yan J."/>
        </authorList>
    </citation>
    <scope>NUCLEOTIDE SEQUENCE [LARGE SCALE GENOMIC DNA]</scope>
    <source>
        <strain evidence="4 5">T2</strain>
        <plasmid evidence="4 5">unnamed1</plasmid>
    </source>
</reference>
<dbReference type="Pfam" id="PF13592">
    <property type="entry name" value="HTH_33"/>
    <property type="match status" value="1"/>
</dbReference>
<gene>
    <name evidence="4" type="ORF">D2917_30825</name>
</gene>
<dbReference type="Gene3D" id="3.30.420.10">
    <property type="entry name" value="Ribonuclease H-like superfamily/Ribonuclease H"/>
    <property type="match status" value="1"/>
</dbReference>